<reference evidence="1" key="1">
    <citation type="submission" date="2023-07" db="EMBL/GenBank/DDBJ databases">
        <authorList>
            <consortium name="CYATHOMIX"/>
        </authorList>
    </citation>
    <scope>NUCLEOTIDE SEQUENCE</scope>
    <source>
        <strain evidence="1">N/A</strain>
    </source>
</reference>
<evidence type="ECO:0000313" key="2">
    <source>
        <dbReference type="Proteomes" id="UP001176961"/>
    </source>
</evidence>
<comment type="caution">
    <text evidence="1">The sequence shown here is derived from an EMBL/GenBank/DDBJ whole genome shotgun (WGS) entry which is preliminary data.</text>
</comment>
<dbReference type="EMBL" id="CATQJL010000223">
    <property type="protein sequence ID" value="CAJ0597104.1"/>
    <property type="molecule type" value="Genomic_DNA"/>
</dbReference>
<keyword evidence="2" id="KW-1185">Reference proteome</keyword>
<dbReference type="Proteomes" id="UP001176961">
    <property type="component" value="Unassembled WGS sequence"/>
</dbReference>
<proteinExistence type="predicted"/>
<accession>A0AA36GS37</accession>
<protein>
    <submittedName>
        <fullName evidence="1">Uncharacterized protein</fullName>
    </submittedName>
</protein>
<gene>
    <name evidence="1" type="ORF">CYNAS_LOCUS9087</name>
</gene>
<sequence>MSTEASAPSTSATPYAELGQLVAENMINAINDPHAQWDVLSEEEIATIKKRCEELLDWFTYLSADDLTDYEVVIPKDYLNRRKNTPCFDPHVMRTVADRFQERGDVDFAKEFGMTLEQLVVAILCAAMEDNNNRNIKFDVLCDALQFDKGTYYMVKKFLGGKDDGDKSPKDLIMQTFCTPIDCCLALTMAYCEVCGWPFSCDWDAITYVNDTWTEEEQNEFDKLTREEAQRQWNAAKALVMDPNSSVQEPSDYMTQCAIIENQLKNWNDTADKVLADMHDLVSSMDRAVLVEKHDAVVKERNQAIADLVPQSVIDRPTMTDEDIKKLENEINAVRARMQKVQMPSEWPPPPAEGLNARLRLNEGELCLARKDDSSDLVIAQVVSKTAPFAYSLRFVDNGTIEEVETGDIAVPTVPMYDPDIKRTNYIGLRVAALVNSSYYPQGPVWSTGTIGTLPNTAHNKEFLIFFDDGFEEYVQAAFDTCDDAAMQASIVMDDRNIVQQFQDKIKMLKILPLARQSIATNGIDIAKGGVYQLIRQNPERRRFIQKYFEKYPDWPLVRMKKPSPPERPAQAIVAYDRNQDRVTAYVVATDRALCVLRFPPRNCSRLVEDTCSEFGTLWKQ</sequence>
<name>A0AA36GS37_CYLNA</name>
<evidence type="ECO:0000313" key="1">
    <source>
        <dbReference type="EMBL" id="CAJ0597104.1"/>
    </source>
</evidence>
<dbReference type="AlphaFoldDB" id="A0AA36GS37"/>
<organism evidence="1 2">
    <name type="scientific">Cylicocyclus nassatus</name>
    <name type="common">Nematode worm</name>
    <dbReference type="NCBI Taxonomy" id="53992"/>
    <lineage>
        <taxon>Eukaryota</taxon>
        <taxon>Metazoa</taxon>
        <taxon>Ecdysozoa</taxon>
        <taxon>Nematoda</taxon>
        <taxon>Chromadorea</taxon>
        <taxon>Rhabditida</taxon>
        <taxon>Rhabditina</taxon>
        <taxon>Rhabditomorpha</taxon>
        <taxon>Strongyloidea</taxon>
        <taxon>Strongylidae</taxon>
        <taxon>Cylicocyclus</taxon>
    </lineage>
</organism>